<dbReference type="EMBL" id="RBPJ01000056">
    <property type="protein sequence ID" value="RMO02049.1"/>
    <property type="molecule type" value="Genomic_DNA"/>
</dbReference>
<sequence length="79" mass="9124">MLVRSDATYEEAFLQIERLEDIQAYVRRTADDLERVSRNMAGHMLYLELSARPHEAQEVSERIFGLQASVHSLRGVFSN</sequence>
<organism evidence="2 4">
    <name type="scientific">Pseudomonas cannabina</name>
    <dbReference type="NCBI Taxonomy" id="86840"/>
    <lineage>
        <taxon>Bacteria</taxon>
        <taxon>Pseudomonadati</taxon>
        <taxon>Pseudomonadota</taxon>
        <taxon>Gammaproteobacteria</taxon>
        <taxon>Pseudomonadales</taxon>
        <taxon>Pseudomonadaceae</taxon>
        <taxon>Pseudomonas</taxon>
    </lineage>
</organism>
<protein>
    <submittedName>
        <fullName evidence="2">Uncharacterized protein</fullName>
    </submittedName>
</protein>
<reference evidence="3 4" key="1">
    <citation type="submission" date="2018-08" db="EMBL/GenBank/DDBJ databases">
        <title>Recombination of ecologically and evolutionarily significant loci maintains genetic cohesion in the Pseudomonas syringae species complex.</title>
        <authorList>
            <person name="Dillon M."/>
            <person name="Thakur S."/>
            <person name="Almeida R.N.D."/>
            <person name="Weir B.S."/>
            <person name="Guttman D.S."/>
        </authorList>
    </citation>
    <scope>NUCLEOTIDE SEQUENCE [LARGE SCALE GENOMIC DNA]</scope>
    <source>
        <strain evidence="1 3">ICMP 15201</strain>
        <strain evidence="2 4">ICMP 15203</strain>
    </source>
</reference>
<gene>
    <name evidence="2" type="ORF">ALQ51_02109</name>
    <name evidence="1" type="ORF">ALQ53_100857</name>
</gene>
<name>A0A3M3QNG1_PSECA</name>
<evidence type="ECO:0000313" key="1">
    <source>
        <dbReference type="EMBL" id="RMN85551.1"/>
    </source>
</evidence>
<evidence type="ECO:0000313" key="2">
    <source>
        <dbReference type="EMBL" id="RMO02049.1"/>
    </source>
</evidence>
<dbReference type="EMBL" id="RBPH01000018">
    <property type="protein sequence ID" value="RMN85551.1"/>
    <property type="molecule type" value="Genomic_DNA"/>
</dbReference>
<comment type="caution">
    <text evidence="2">The sequence shown here is derived from an EMBL/GenBank/DDBJ whole genome shotgun (WGS) entry which is preliminary data.</text>
</comment>
<accession>A0A3M3QNG1</accession>
<dbReference type="AlphaFoldDB" id="A0A3M3QNG1"/>
<evidence type="ECO:0000313" key="3">
    <source>
        <dbReference type="Proteomes" id="UP000269335"/>
    </source>
</evidence>
<proteinExistence type="predicted"/>
<dbReference type="Proteomes" id="UP000270524">
    <property type="component" value="Unassembled WGS sequence"/>
</dbReference>
<evidence type="ECO:0000313" key="4">
    <source>
        <dbReference type="Proteomes" id="UP000270524"/>
    </source>
</evidence>
<dbReference type="Proteomes" id="UP000269335">
    <property type="component" value="Unassembled WGS sequence"/>
</dbReference>